<accession>A0AA91TLU7</accession>
<feature type="domain" description="ATPase AAA-type core" evidence="1">
    <location>
        <begin position="42"/>
        <end position="359"/>
    </location>
</feature>
<proteinExistence type="predicted"/>
<organism evidence="2 3">
    <name type="scientific">Segatella copri</name>
    <dbReference type="NCBI Taxonomy" id="165179"/>
    <lineage>
        <taxon>Bacteria</taxon>
        <taxon>Pseudomonadati</taxon>
        <taxon>Bacteroidota</taxon>
        <taxon>Bacteroidia</taxon>
        <taxon>Bacteroidales</taxon>
        <taxon>Prevotellaceae</taxon>
        <taxon>Segatella</taxon>
    </lineage>
</organism>
<dbReference type="PANTHER" id="PTHR40396">
    <property type="entry name" value="ATPASE-LIKE PROTEIN"/>
    <property type="match status" value="1"/>
</dbReference>
<name>A0AA91TLU7_9BACT</name>
<comment type="caution">
    <text evidence="2">The sequence shown here is derived from an EMBL/GenBank/DDBJ whole genome shotgun (WGS) entry which is preliminary data.</text>
</comment>
<dbReference type="InterPro" id="IPR027417">
    <property type="entry name" value="P-loop_NTPase"/>
</dbReference>
<dbReference type="RefSeq" id="WP_089542532.1">
    <property type="nucleotide sequence ID" value="NZ_NMPZ01000001.1"/>
</dbReference>
<reference evidence="2 3" key="1">
    <citation type="submission" date="2017-07" db="EMBL/GenBank/DDBJ databases">
        <title>Draft genome sequence of Prevotella copri isolated from the gut of healthy adult Indian.</title>
        <authorList>
            <person name="Das B."/>
            <person name="Bag S."/>
            <person name="Ghosh T.S."/>
        </authorList>
    </citation>
    <scope>NUCLEOTIDE SEQUENCE [LARGE SCALE GENOMIC DNA]</scope>
    <source>
        <strain evidence="2 3">Indica</strain>
    </source>
</reference>
<dbReference type="GO" id="GO:0016887">
    <property type="term" value="F:ATP hydrolysis activity"/>
    <property type="evidence" value="ECO:0007669"/>
    <property type="project" value="InterPro"/>
</dbReference>
<evidence type="ECO:0000313" key="3">
    <source>
        <dbReference type="Proteomes" id="UP000215155"/>
    </source>
</evidence>
<protein>
    <submittedName>
        <fullName evidence="2">ATPase</fullName>
    </submittedName>
</protein>
<dbReference type="EMBL" id="NMPZ01000001">
    <property type="protein sequence ID" value="OXL45260.1"/>
    <property type="molecule type" value="Genomic_DNA"/>
</dbReference>
<dbReference type="InterPro" id="IPR003959">
    <property type="entry name" value="ATPase_AAA_core"/>
</dbReference>
<dbReference type="Gene3D" id="3.40.50.300">
    <property type="entry name" value="P-loop containing nucleotide triphosphate hydrolases"/>
    <property type="match status" value="1"/>
</dbReference>
<evidence type="ECO:0000313" key="2">
    <source>
        <dbReference type="EMBL" id="OXL45260.1"/>
    </source>
</evidence>
<dbReference type="AlphaFoldDB" id="A0AA91TLU7"/>
<sequence>MNALLRFTIENFRSFAERKSLVLSHTSLDESCSSQPFLRVCALYGANSSGKSNLVNALARMRYIILNSVKVNDGEDLEYEPFLLSDKKNEPTLYELEFVLSDKHYRYGFTNDSKRIVQEWLYCINPNSLEIPLFIRDQEGIGVSEKDFPEGVDMEERTNDNRLFLSLVAQLGGSLSKKIISFFSKSINILSGLETDDYLTFSARMLKEEKNVATLMKNFFKRVQLGFSDVTARTQDFDVQSLPDDMPEELKKLLVSNLTGKKRVSILSVHGCYDSEGNLMENRAFPFDEMESDGTKKLFEISGPIFDTLLEGKILFVDELDAKMHPLLSRELVRLFTDESINTEGAQLIFTTHDTNLLSSNLLTSNEVWFTEKDQQERSDLYCLNDIRYLDGSRMEETELMEHNYIQGRYGAIPYL</sequence>
<dbReference type="SUPFAM" id="SSF52540">
    <property type="entry name" value="P-loop containing nucleoside triphosphate hydrolases"/>
    <property type="match status" value="1"/>
</dbReference>
<dbReference type="Proteomes" id="UP000215155">
    <property type="component" value="Unassembled WGS sequence"/>
</dbReference>
<dbReference type="PANTHER" id="PTHR40396:SF1">
    <property type="entry name" value="ATPASE AAA-TYPE CORE DOMAIN-CONTAINING PROTEIN"/>
    <property type="match status" value="1"/>
</dbReference>
<gene>
    <name evidence="2" type="ORF">CFT61_00430</name>
</gene>
<dbReference type="Pfam" id="PF13304">
    <property type="entry name" value="AAA_21"/>
    <property type="match status" value="1"/>
</dbReference>
<dbReference type="GO" id="GO:0005524">
    <property type="term" value="F:ATP binding"/>
    <property type="evidence" value="ECO:0007669"/>
    <property type="project" value="InterPro"/>
</dbReference>
<evidence type="ECO:0000259" key="1">
    <source>
        <dbReference type="Pfam" id="PF13304"/>
    </source>
</evidence>